<keyword evidence="2" id="KW-0732">Signal</keyword>
<evidence type="ECO:0000256" key="1">
    <source>
        <dbReference type="SAM" id="MobiDB-lite"/>
    </source>
</evidence>
<keyword evidence="4" id="KW-1185">Reference proteome</keyword>
<sequence>MRFAVTASSLALVALLGVHLTAASPLPQTDVGDSATTPSSSSGLWDMVKKISSSLPSPGTTNTDVRSTSDTATTGETGASASLDQPPTGTAHGMPSVEQARSALSVISMVPGMSVYTDPLNKLLDAFSPKEKPTKEVEEVKASQADVKKSLSTSAEAEVNLSRKGAEDEPTIADEHIQSETRADGYGTGALDDEEIASDFNEIDRRKYPSPQTERESLTDPEDRSVDIGTKSPFDHVPTMGTGRASSSTTQSLDGAEEQSDVPETESSKVATTTKIGSSAGEGNTPEGKAPVAPPTKKSAATSVDPEDTIA</sequence>
<feature type="compositionally biased region" description="Polar residues" evidence="1">
    <location>
        <begin position="34"/>
        <end position="43"/>
    </location>
</feature>
<feature type="compositionally biased region" description="Basic and acidic residues" evidence="1">
    <location>
        <begin position="130"/>
        <end position="149"/>
    </location>
</feature>
<feature type="compositionally biased region" description="Polar residues" evidence="1">
    <location>
        <begin position="51"/>
        <end position="66"/>
    </location>
</feature>
<feature type="compositionally biased region" description="Low complexity" evidence="1">
    <location>
        <begin position="68"/>
        <end position="82"/>
    </location>
</feature>
<evidence type="ECO:0000256" key="2">
    <source>
        <dbReference type="SAM" id="SignalP"/>
    </source>
</evidence>
<feature type="compositionally biased region" description="Basic and acidic residues" evidence="1">
    <location>
        <begin position="173"/>
        <end position="183"/>
    </location>
</feature>
<feature type="compositionally biased region" description="Polar residues" evidence="1">
    <location>
        <begin position="268"/>
        <end position="277"/>
    </location>
</feature>
<organism evidence="3 4">
    <name type="scientific">Tieghemiomyces parasiticus</name>
    <dbReference type="NCBI Taxonomy" id="78921"/>
    <lineage>
        <taxon>Eukaryota</taxon>
        <taxon>Fungi</taxon>
        <taxon>Fungi incertae sedis</taxon>
        <taxon>Zoopagomycota</taxon>
        <taxon>Kickxellomycotina</taxon>
        <taxon>Dimargaritomycetes</taxon>
        <taxon>Dimargaritales</taxon>
        <taxon>Dimargaritaceae</taxon>
        <taxon>Tieghemiomyces</taxon>
    </lineage>
</organism>
<evidence type="ECO:0000313" key="4">
    <source>
        <dbReference type="Proteomes" id="UP001150569"/>
    </source>
</evidence>
<feature type="compositionally biased region" description="Acidic residues" evidence="1">
    <location>
        <begin position="255"/>
        <end position="264"/>
    </location>
</feature>
<feature type="signal peptide" evidence="2">
    <location>
        <begin position="1"/>
        <end position="23"/>
    </location>
</feature>
<feature type="compositionally biased region" description="Basic and acidic residues" evidence="1">
    <location>
        <begin position="202"/>
        <end position="226"/>
    </location>
</feature>
<feature type="compositionally biased region" description="Polar residues" evidence="1">
    <location>
        <begin position="244"/>
        <end position="253"/>
    </location>
</feature>
<feature type="chain" id="PRO_5040918263" evidence="2">
    <location>
        <begin position="24"/>
        <end position="311"/>
    </location>
</feature>
<dbReference type="EMBL" id="JANBPT010000455">
    <property type="protein sequence ID" value="KAJ1920006.1"/>
    <property type="molecule type" value="Genomic_DNA"/>
</dbReference>
<protein>
    <submittedName>
        <fullName evidence="3">Uncharacterized protein</fullName>
    </submittedName>
</protein>
<evidence type="ECO:0000313" key="3">
    <source>
        <dbReference type="EMBL" id="KAJ1920006.1"/>
    </source>
</evidence>
<dbReference type="Proteomes" id="UP001150569">
    <property type="component" value="Unassembled WGS sequence"/>
</dbReference>
<feature type="region of interest" description="Disordered" evidence="1">
    <location>
        <begin position="25"/>
        <end position="44"/>
    </location>
</feature>
<dbReference type="AlphaFoldDB" id="A0A9W8A341"/>
<reference evidence="3" key="1">
    <citation type="submission" date="2022-07" db="EMBL/GenBank/DDBJ databases">
        <title>Phylogenomic reconstructions and comparative analyses of Kickxellomycotina fungi.</title>
        <authorList>
            <person name="Reynolds N.K."/>
            <person name="Stajich J.E."/>
            <person name="Barry K."/>
            <person name="Grigoriev I.V."/>
            <person name="Crous P."/>
            <person name="Smith M.E."/>
        </authorList>
    </citation>
    <scope>NUCLEOTIDE SEQUENCE</scope>
    <source>
        <strain evidence="3">RSA 861</strain>
    </source>
</reference>
<feature type="region of interest" description="Disordered" evidence="1">
    <location>
        <begin position="51"/>
        <end position="96"/>
    </location>
</feature>
<proteinExistence type="predicted"/>
<accession>A0A9W8A341</accession>
<comment type="caution">
    <text evidence="3">The sequence shown here is derived from an EMBL/GenBank/DDBJ whole genome shotgun (WGS) entry which is preliminary data.</text>
</comment>
<feature type="region of interest" description="Disordered" evidence="1">
    <location>
        <begin position="130"/>
        <end position="311"/>
    </location>
</feature>
<name>A0A9W8A341_9FUNG</name>
<gene>
    <name evidence="3" type="ORF">IWQ60_007089</name>
</gene>